<dbReference type="EMBL" id="CAJNNW010035571">
    <property type="protein sequence ID" value="CAE8728582.1"/>
    <property type="molecule type" value="Genomic_DNA"/>
</dbReference>
<protein>
    <submittedName>
        <fullName evidence="6">Uncharacterized protein</fullName>
    </submittedName>
</protein>
<dbReference type="Gene3D" id="1.25.40.10">
    <property type="entry name" value="Tetratricopeptide repeat domain"/>
    <property type="match status" value="1"/>
</dbReference>
<dbReference type="SUPFAM" id="SSF48452">
    <property type="entry name" value="TPR-like"/>
    <property type="match status" value="1"/>
</dbReference>
<dbReference type="PANTHER" id="PTHR44858">
    <property type="entry name" value="TETRATRICOPEPTIDE REPEAT PROTEIN 6"/>
    <property type="match status" value="1"/>
</dbReference>
<organism evidence="6 7">
    <name type="scientific">Polarella glacialis</name>
    <name type="common">Dinoflagellate</name>
    <dbReference type="NCBI Taxonomy" id="89957"/>
    <lineage>
        <taxon>Eukaryota</taxon>
        <taxon>Sar</taxon>
        <taxon>Alveolata</taxon>
        <taxon>Dinophyceae</taxon>
        <taxon>Suessiales</taxon>
        <taxon>Suessiaceae</taxon>
        <taxon>Polarella</taxon>
    </lineage>
</organism>
<name>A0A813LHX2_POLGL</name>
<dbReference type="PROSITE" id="PS50005">
    <property type="entry name" value="TPR"/>
    <property type="match status" value="1"/>
</dbReference>
<proteinExistence type="predicted"/>
<dbReference type="Proteomes" id="UP000626109">
    <property type="component" value="Unassembled WGS sequence"/>
</dbReference>
<evidence type="ECO:0000256" key="1">
    <source>
        <dbReference type="ARBA" id="ARBA00022737"/>
    </source>
</evidence>
<feature type="region of interest" description="Disordered" evidence="5">
    <location>
        <begin position="519"/>
        <end position="545"/>
    </location>
</feature>
<dbReference type="InterPro" id="IPR011990">
    <property type="entry name" value="TPR-like_helical_dom_sf"/>
</dbReference>
<evidence type="ECO:0000256" key="4">
    <source>
        <dbReference type="SAM" id="Coils"/>
    </source>
</evidence>
<reference evidence="6" key="1">
    <citation type="submission" date="2021-02" db="EMBL/GenBank/DDBJ databases">
        <authorList>
            <person name="Dougan E. K."/>
            <person name="Rhodes N."/>
            <person name="Thang M."/>
            <person name="Chan C."/>
        </authorList>
    </citation>
    <scope>NUCLEOTIDE SEQUENCE</scope>
</reference>
<sequence>VWPARCPLSLQAPPGPLVEFLSSGRGYDDAAVAAAVRDANGHFERRDLGRARDLFGVAYEISRLHQAYRPLLHDLLLRRVLCHSMLGDFAKALQDCEMALRVIPNEATSTLVLGIVHSKLGSIDQANQAFQQAVALQKDLRDLADCLVAFFTLLHGQHERAAKICTQVLQRNPRYGLALVVRGDSYKFNPSGWMSHRQNATSDYTAALESDLGLQKLLARPEPSQHPRAEELLLTFHPHLLAQGPRPYNQYALCRWRSPLAVASLVLLAVAKLRLLVRSGRLTRSAQQSYEDLLEQRLQLERKVKRLVDAQQRLSTPESANEVWGPFDPEHESVKRYRRYWMELPTNFQVRESASGQCPLSRTSRKEEVCQPQPSSPGRSAKAASIARQAVEGSSSPSRARSPDQLPDEAKFPASQRPVSSAEDGPCILSAGTPNRWAQPSTLGPTAFEVPSRQVHEAPLAPPAPTQVLGPTLVETIPLIEQLNVGTPGFFHRTGESWSEDQWLAKALELVGSYSGMSASLPRPSSGRKPPLPPGSPSAGKHQTAKATMLRYRSNQGKLVEVNLIEAIEHHGLNVMPDWYSSLDRIYQVRDMAVCSANPEPPVPLSGLLGAPGHSYVVPSKSPRSRPGSQHQQDRDCNIFGQESLDESQPDEETMRRYRSNLVATNLSGVHPVMR</sequence>
<feature type="compositionally biased region" description="Polar residues" evidence="5">
    <location>
        <begin position="352"/>
        <end position="362"/>
    </location>
</feature>
<feature type="repeat" description="TPR" evidence="3">
    <location>
        <begin position="107"/>
        <end position="140"/>
    </location>
</feature>
<evidence type="ECO:0000256" key="3">
    <source>
        <dbReference type="PROSITE-ProRule" id="PRU00339"/>
    </source>
</evidence>
<evidence type="ECO:0000313" key="6">
    <source>
        <dbReference type="EMBL" id="CAE8728582.1"/>
    </source>
</evidence>
<dbReference type="PANTHER" id="PTHR44858:SF1">
    <property type="entry name" value="UDP-N-ACETYLGLUCOSAMINE--PEPTIDE N-ACETYLGLUCOSAMINYLTRANSFERASE SPINDLY-RELATED"/>
    <property type="match status" value="1"/>
</dbReference>
<feature type="compositionally biased region" description="Polar residues" evidence="5">
    <location>
        <begin position="432"/>
        <end position="444"/>
    </location>
</feature>
<evidence type="ECO:0000313" key="7">
    <source>
        <dbReference type="Proteomes" id="UP000626109"/>
    </source>
</evidence>
<comment type="caution">
    <text evidence="6">The sequence shown here is derived from an EMBL/GenBank/DDBJ whole genome shotgun (WGS) entry which is preliminary data.</text>
</comment>
<gene>
    <name evidence="6" type="ORF">PGLA2088_LOCUS45172</name>
</gene>
<dbReference type="InterPro" id="IPR019734">
    <property type="entry name" value="TPR_rpt"/>
</dbReference>
<dbReference type="InterPro" id="IPR050498">
    <property type="entry name" value="Ycf3"/>
</dbReference>
<evidence type="ECO:0000256" key="5">
    <source>
        <dbReference type="SAM" id="MobiDB-lite"/>
    </source>
</evidence>
<evidence type="ECO:0000256" key="2">
    <source>
        <dbReference type="ARBA" id="ARBA00022803"/>
    </source>
</evidence>
<accession>A0A813LHX2</accession>
<dbReference type="SMART" id="SM00028">
    <property type="entry name" value="TPR"/>
    <property type="match status" value="2"/>
</dbReference>
<keyword evidence="2 3" id="KW-0802">TPR repeat</keyword>
<dbReference type="AlphaFoldDB" id="A0A813LHX2"/>
<keyword evidence="4" id="KW-0175">Coiled coil</keyword>
<keyword evidence="1" id="KW-0677">Repeat</keyword>
<feature type="region of interest" description="Disordered" evidence="5">
    <location>
        <begin position="352"/>
        <end position="446"/>
    </location>
</feature>
<feature type="non-terminal residue" evidence="6">
    <location>
        <position position="1"/>
    </location>
</feature>
<feature type="coiled-coil region" evidence="4">
    <location>
        <begin position="283"/>
        <end position="310"/>
    </location>
</feature>